<organism evidence="9 10">
    <name type="scientific">Stakelama pacifica</name>
    <dbReference type="NCBI Taxonomy" id="517720"/>
    <lineage>
        <taxon>Bacteria</taxon>
        <taxon>Pseudomonadati</taxon>
        <taxon>Pseudomonadota</taxon>
        <taxon>Alphaproteobacteria</taxon>
        <taxon>Sphingomonadales</taxon>
        <taxon>Sphingomonadaceae</taxon>
        <taxon>Stakelama</taxon>
    </lineage>
</organism>
<accession>A0A4R6FD33</accession>
<evidence type="ECO:0000256" key="6">
    <source>
        <dbReference type="ARBA" id="ARBA00022989"/>
    </source>
</evidence>
<name>A0A4R6FD33_9SPHN</name>
<evidence type="ECO:0000256" key="2">
    <source>
        <dbReference type="ARBA" id="ARBA00022475"/>
    </source>
</evidence>
<comment type="subcellular location">
    <subcellularLocation>
        <location evidence="1">Cell inner membrane</location>
        <topology evidence="1">Single-pass membrane protein</topology>
    </subcellularLocation>
</comment>
<dbReference type="NCBIfam" id="TIGR02532">
    <property type="entry name" value="IV_pilin_GFxxxE"/>
    <property type="match status" value="1"/>
</dbReference>
<sequence length="183" mass="18917">MTMASRRSEQGFTLIEVMVSLGLFALIAAAGLGLVDGVMGVQGKTEARLDRTAAVQRAMFVVASDFDQVTTGPVTGGGDIISLTRIAPGLGGPPVPVQYAIRGGTLIRIAGGQPQLALSGVSSGNWTFLKQGVWLARWPVDPEKPDARPDAVALTLSTGDGVLRRVVALPAGISQPETAEAPE</sequence>
<dbReference type="InterPro" id="IPR012902">
    <property type="entry name" value="N_methyl_site"/>
</dbReference>
<dbReference type="OrthoDB" id="7723663at2"/>
<protein>
    <submittedName>
        <fullName evidence="9">General secretion pathway protein J</fullName>
    </submittedName>
</protein>
<dbReference type="GO" id="GO:0005886">
    <property type="term" value="C:plasma membrane"/>
    <property type="evidence" value="ECO:0007669"/>
    <property type="project" value="UniProtKB-SubCell"/>
</dbReference>
<dbReference type="PANTHER" id="PTHR39583:SF2">
    <property type="entry name" value="TYPE II SECRETION SYSTEM PROTEIN J"/>
    <property type="match status" value="1"/>
</dbReference>
<dbReference type="AlphaFoldDB" id="A0A4R6FD33"/>
<keyword evidence="5 8" id="KW-0812">Transmembrane</keyword>
<feature type="transmembrane region" description="Helical" evidence="8">
    <location>
        <begin position="12"/>
        <end position="35"/>
    </location>
</feature>
<keyword evidence="7 8" id="KW-0472">Membrane</keyword>
<evidence type="ECO:0000256" key="3">
    <source>
        <dbReference type="ARBA" id="ARBA00022481"/>
    </source>
</evidence>
<proteinExistence type="predicted"/>
<reference evidence="9 10" key="1">
    <citation type="submission" date="2019-03" db="EMBL/GenBank/DDBJ databases">
        <title>Genomic Encyclopedia of Type Strains, Phase IV (KMG-IV): sequencing the most valuable type-strain genomes for metagenomic binning, comparative biology and taxonomic classification.</title>
        <authorList>
            <person name="Goeker M."/>
        </authorList>
    </citation>
    <scope>NUCLEOTIDE SEQUENCE [LARGE SCALE GENOMIC DNA]</scope>
    <source>
        <strain evidence="9 10">DSM 25059</strain>
    </source>
</reference>
<dbReference type="Proteomes" id="UP000295493">
    <property type="component" value="Unassembled WGS sequence"/>
</dbReference>
<dbReference type="InterPro" id="IPR051621">
    <property type="entry name" value="T2SS_protein_J"/>
</dbReference>
<keyword evidence="4" id="KW-0997">Cell inner membrane</keyword>
<keyword evidence="10" id="KW-1185">Reference proteome</keyword>
<evidence type="ECO:0000256" key="8">
    <source>
        <dbReference type="SAM" id="Phobius"/>
    </source>
</evidence>
<evidence type="ECO:0000256" key="1">
    <source>
        <dbReference type="ARBA" id="ARBA00004377"/>
    </source>
</evidence>
<comment type="caution">
    <text evidence="9">The sequence shown here is derived from an EMBL/GenBank/DDBJ whole genome shotgun (WGS) entry which is preliminary data.</text>
</comment>
<dbReference type="RefSeq" id="WP_133496759.1">
    <property type="nucleotide sequence ID" value="NZ_SNWD01000014.1"/>
</dbReference>
<keyword evidence="2" id="KW-1003">Cell membrane</keyword>
<dbReference type="PANTHER" id="PTHR39583">
    <property type="entry name" value="TYPE II SECRETION SYSTEM PROTEIN J-RELATED"/>
    <property type="match status" value="1"/>
</dbReference>
<evidence type="ECO:0000256" key="5">
    <source>
        <dbReference type="ARBA" id="ARBA00022692"/>
    </source>
</evidence>
<evidence type="ECO:0000313" key="9">
    <source>
        <dbReference type="EMBL" id="TDN79042.1"/>
    </source>
</evidence>
<evidence type="ECO:0000313" key="10">
    <source>
        <dbReference type="Proteomes" id="UP000295493"/>
    </source>
</evidence>
<dbReference type="InterPro" id="IPR045584">
    <property type="entry name" value="Pilin-like"/>
</dbReference>
<keyword evidence="3" id="KW-0488">Methylation</keyword>
<evidence type="ECO:0000256" key="4">
    <source>
        <dbReference type="ARBA" id="ARBA00022519"/>
    </source>
</evidence>
<dbReference type="PROSITE" id="PS00409">
    <property type="entry name" value="PROKAR_NTER_METHYL"/>
    <property type="match status" value="1"/>
</dbReference>
<keyword evidence="6 8" id="KW-1133">Transmembrane helix</keyword>
<dbReference type="GO" id="GO:0015628">
    <property type="term" value="P:protein secretion by the type II secretion system"/>
    <property type="evidence" value="ECO:0007669"/>
    <property type="project" value="TreeGrafter"/>
</dbReference>
<evidence type="ECO:0000256" key="7">
    <source>
        <dbReference type="ARBA" id="ARBA00023136"/>
    </source>
</evidence>
<dbReference type="EMBL" id="SNWD01000014">
    <property type="protein sequence ID" value="TDN79042.1"/>
    <property type="molecule type" value="Genomic_DNA"/>
</dbReference>
<dbReference type="Pfam" id="PF07963">
    <property type="entry name" value="N_methyl"/>
    <property type="match status" value="1"/>
</dbReference>
<gene>
    <name evidence="9" type="ORF">EV664_11478</name>
</gene>
<dbReference type="SUPFAM" id="SSF54523">
    <property type="entry name" value="Pili subunits"/>
    <property type="match status" value="1"/>
</dbReference>